<dbReference type="Gene3D" id="2.30.110.10">
    <property type="entry name" value="Electron Transport, Fmn-binding Protein, Chain A"/>
    <property type="match status" value="1"/>
</dbReference>
<evidence type="ECO:0000259" key="1">
    <source>
        <dbReference type="Pfam" id="PF01243"/>
    </source>
</evidence>
<dbReference type="PANTHER" id="PTHR40660:SF1">
    <property type="entry name" value="5'-PHOSPHATE OXIDASE PUTATIVE DOMAIN-CONTAINING PROTEIN-RELATED"/>
    <property type="match status" value="1"/>
</dbReference>
<evidence type="ECO:0000313" key="2">
    <source>
        <dbReference type="EMBL" id="ACD97769.1"/>
    </source>
</evidence>
<dbReference type="AlphaFoldDB" id="B3DRC5"/>
<dbReference type="InterPro" id="IPR012349">
    <property type="entry name" value="Split_barrel_FMN-bd"/>
</dbReference>
<dbReference type="Pfam" id="PF01243">
    <property type="entry name" value="PNPOx_N"/>
    <property type="match status" value="1"/>
</dbReference>
<reference evidence="2 3" key="2">
    <citation type="journal article" date="2008" name="BMC Genomics">
        <title>Comparative genomic analysis of the gut bacterium Bifidobacterium longum reveals loci susceptible to deletion during pure culture growth.</title>
        <authorList>
            <person name="Lee J.H."/>
            <person name="Karamychev V.N."/>
            <person name="Kozyavkin S.A."/>
            <person name="Mills D."/>
            <person name="Pavlov A.R."/>
            <person name="Pavlova N.V."/>
            <person name="Polouchine N.N."/>
            <person name="Richardson P.M."/>
            <person name="Shakhova V.V."/>
            <person name="Slesarev A.I."/>
            <person name="Weimer B."/>
            <person name="O'Sullivan D.J."/>
        </authorList>
    </citation>
    <scope>NUCLEOTIDE SEQUENCE [LARGE SCALE GENOMIC DNA]</scope>
    <source>
        <strain evidence="2 3">DJO10A</strain>
    </source>
</reference>
<dbReference type="KEGG" id="blj:BLD_0323"/>
<feature type="domain" description="Pyridoxamine 5'-phosphate oxidase N-terminal" evidence="1">
    <location>
        <begin position="9"/>
        <end position="123"/>
    </location>
</feature>
<protein>
    <submittedName>
        <fullName evidence="2">Flavin-nucleotide-binding protein</fullName>
    </submittedName>
</protein>
<dbReference type="HOGENOM" id="CLU_118461_2_0_11"/>
<reference evidence="2 3" key="1">
    <citation type="journal article" date="2006" name="Appl. Environ. Microbiol.">
        <title>Sequence analysis of two cryptic plasmids from Bifidobacterium longum DJO10A and construction of a shuttle cloning vector.</title>
        <authorList>
            <person name="Lee J.H."/>
            <person name="O'Sullivan D.J."/>
        </authorList>
    </citation>
    <scope>NUCLEOTIDE SEQUENCE [LARGE SCALE GENOMIC DNA]</scope>
    <source>
        <strain evidence="2 3">DJO10A</strain>
    </source>
</reference>
<dbReference type="Proteomes" id="UP000002419">
    <property type="component" value="Chromosome"/>
</dbReference>
<accession>B3DRC5</accession>
<organism evidence="2 3">
    <name type="scientific">Bifidobacterium longum (strain DJO10A)</name>
    <dbReference type="NCBI Taxonomy" id="205913"/>
    <lineage>
        <taxon>Bacteria</taxon>
        <taxon>Bacillati</taxon>
        <taxon>Actinomycetota</taxon>
        <taxon>Actinomycetes</taxon>
        <taxon>Bifidobacteriales</taxon>
        <taxon>Bifidobacteriaceae</taxon>
        <taxon>Bifidobacterium</taxon>
    </lineage>
</organism>
<name>B3DRC5_BIFLD</name>
<sequence length="139" mass="15426">MKGFDMAVITPEIKEFIKNNLGWITTVSKDGELDLGPKMSLFVLDDTHIAYHERTAGQHYENLKNGSPLVIAFANLEKKQGYRFRGNVVLHVDDDIYNEQVKVAEEKGTKKPAVIPVLEVTEIQDLASGPTAGKTIAKD</sequence>
<evidence type="ECO:0000313" key="3">
    <source>
        <dbReference type="Proteomes" id="UP000002419"/>
    </source>
</evidence>
<dbReference type="PANTHER" id="PTHR40660">
    <property type="entry name" value="5'-PHOSPHATE OXIDASE PUTATIVE DOMAIN-CONTAINING PROTEIN-RELATED"/>
    <property type="match status" value="1"/>
</dbReference>
<proteinExistence type="predicted"/>
<dbReference type="SUPFAM" id="SSF50475">
    <property type="entry name" value="FMN-binding split barrel"/>
    <property type="match status" value="1"/>
</dbReference>
<dbReference type="InterPro" id="IPR011576">
    <property type="entry name" value="Pyridox_Oxase_N"/>
</dbReference>
<dbReference type="EMBL" id="CP000605">
    <property type="protein sequence ID" value="ACD97769.1"/>
    <property type="molecule type" value="Genomic_DNA"/>
</dbReference>
<gene>
    <name evidence="2" type="ordered locus">BLD_0323</name>
</gene>